<dbReference type="RefSeq" id="WP_187555615.1">
    <property type="nucleotide sequence ID" value="NZ_CP060716.1"/>
</dbReference>
<feature type="compositionally biased region" description="Basic and acidic residues" evidence="1">
    <location>
        <begin position="43"/>
        <end position="60"/>
    </location>
</feature>
<protein>
    <submittedName>
        <fullName evidence="2">Methionine aminopeptidase</fullName>
    </submittedName>
</protein>
<dbReference type="AlphaFoldDB" id="A0A7G9S5M3"/>
<keyword evidence="2" id="KW-0378">Hydrolase</keyword>
<organism evidence="2 3">
    <name type="scientific">Leucobacter denitrificans</name>
    <dbReference type="NCBI Taxonomy" id="683042"/>
    <lineage>
        <taxon>Bacteria</taxon>
        <taxon>Bacillati</taxon>
        <taxon>Actinomycetota</taxon>
        <taxon>Actinomycetes</taxon>
        <taxon>Micrococcales</taxon>
        <taxon>Microbacteriaceae</taxon>
        <taxon>Leucobacter</taxon>
    </lineage>
</organism>
<proteinExistence type="predicted"/>
<accession>A0A7G9S5M3</accession>
<keyword evidence="3" id="KW-1185">Reference proteome</keyword>
<evidence type="ECO:0000256" key="1">
    <source>
        <dbReference type="SAM" id="MobiDB-lite"/>
    </source>
</evidence>
<reference evidence="2 3" key="1">
    <citation type="submission" date="2020-08" db="EMBL/GenBank/DDBJ databases">
        <title>Genome sequence of Leucobacter denitrificans KACC 14055T.</title>
        <authorList>
            <person name="Hyun D.-W."/>
            <person name="Bae J.-W."/>
        </authorList>
    </citation>
    <scope>NUCLEOTIDE SEQUENCE [LARGE SCALE GENOMIC DNA]</scope>
    <source>
        <strain evidence="2 3">KACC 14055</strain>
    </source>
</reference>
<evidence type="ECO:0000313" key="2">
    <source>
        <dbReference type="EMBL" id="QNN63148.1"/>
    </source>
</evidence>
<dbReference type="Proteomes" id="UP000515934">
    <property type="component" value="Chromosome"/>
</dbReference>
<evidence type="ECO:0000313" key="3">
    <source>
        <dbReference type="Proteomes" id="UP000515934"/>
    </source>
</evidence>
<dbReference type="GO" id="GO:0004177">
    <property type="term" value="F:aminopeptidase activity"/>
    <property type="evidence" value="ECO:0007669"/>
    <property type="project" value="UniProtKB-KW"/>
</dbReference>
<keyword evidence="2" id="KW-0031">Aminopeptidase</keyword>
<name>A0A7G9S5M3_9MICO</name>
<dbReference type="KEGG" id="ldn:H9L06_01920"/>
<dbReference type="EMBL" id="CP060716">
    <property type="protein sequence ID" value="QNN63148.1"/>
    <property type="molecule type" value="Genomic_DNA"/>
</dbReference>
<gene>
    <name evidence="2" type="ORF">H9L06_01920</name>
</gene>
<feature type="region of interest" description="Disordered" evidence="1">
    <location>
        <begin position="42"/>
        <end position="67"/>
    </location>
</feature>
<keyword evidence="2" id="KW-0645">Protease</keyword>
<sequence>MSKSEWGIEGPAEEYWFNTRTREVEVGKQSLAMYRLGPFASRAEAEHAEETVAERARAWNEEDEDNA</sequence>